<dbReference type="SUPFAM" id="SSF109604">
    <property type="entry name" value="HD-domain/PDEase-like"/>
    <property type="match status" value="1"/>
</dbReference>
<dbReference type="Gene3D" id="1.10.472.50">
    <property type="entry name" value="HD-domain/PDEase-like"/>
    <property type="match status" value="1"/>
</dbReference>
<keyword evidence="2" id="KW-0378">Hydrolase</keyword>
<evidence type="ECO:0000313" key="2">
    <source>
        <dbReference type="EMBL" id="GEM84109.1"/>
    </source>
</evidence>
<dbReference type="CDD" id="cd00077">
    <property type="entry name" value="HDc"/>
    <property type="match status" value="1"/>
</dbReference>
<evidence type="ECO:0000259" key="1">
    <source>
        <dbReference type="SMART" id="SM00471"/>
    </source>
</evidence>
<dbReference type="PANTHER" id="PTHR33594:SF1">
    <property type="entry name" value="HD_PDEASE DOMAIN-CONTAINING PROTEIN"/>
    <property type="match status" value="1"/>
</dbReference>
<protein>
    <submittedName>
        <fullName evidence="2">Phosphohydrolase</fullName>
    </submittedName>
</protein>
<dbReference type="RefSeq" id="WP_119341639.1">
    <property type="nucleotide sequence ID" value="NZ_BJXL01000078.1"/>
</dbReference>
<feature type="domain" description="HD/PDEase" evidence="1">
    <location>
        <begin position="21"/>
        <end position="131"/>
    </location>
</feature>
<comment type="caution">
    <text evidence="2">The sequence shown here is derived from an EMBL/GenBank/DDBJ whole genome shotgun (WGS) entry which is preliminary data.</text>
</comment>
<dbReference type="SMART" id="SM00471">
    <property type="entry name" value="HDc"/>
    <property type="match status" value="1"/>
</dbReference>
<sequence length="210" mass="24100">MTPKQQIEALAARVKELSVAEGSHDWWHIWRVWRLAELIARAEGADVYMVTLAALCHDLEDWKYPHETTIRPLLGELGVEKTITEQVLEICQRISFKGVGVADGMPSLEGRVVQDADRLDAIGAIGIARCFAYGGSRGRPLYDPREVPVLHKSFSEYQNSNPSSLSHFYEKLLWLKDRLHTPTARKLATERHRYTLEFVERFRAEWEGEQ</sequence>
<reference evidence="2 3" key="1">
    <citation type="submission" date="2019-07" db="EMBL/GenBank/DDBJ databases">
        <title>Whole genome shotgun sequence of Meiothermus hypogaeus NBRC 106114.</title>
        <authorList>
            <person name="Hosoyama A."/>
            <person name="Uohara A."/>
            <person name="Ohji S."/>
            <person name="Ichikawa N."/>
        </authorList>
    </citation>
    <scope>NUCLEOTIDE SEQUENCE [LARGE SCALE GENOMIC DNA]</scope>
    <source>
        <strain evidence="2 3">NBRC 106114</strain>
    </source>
</reference>
<dbReference type="PANTHER" id="PTHR33594">
    <property type="entry name" value="SUPERFAMILY HYDROLASE, PUTATIVE (AFU_ORTHOLOGUE AFUA_1G03035)-RELATED"/>
    <property type="match status" value="1"/>
</dbReference>
<dbReference type="InterPro" id="IPR003607">
    <property type="entry name" value="HD/PDEase_dom"/>
</dbReference>
<name>A0A511R3C3_9DEIN</name>
<evidence type="ECO:0000313" key="3">
    <source>
        <dbReference type="Proteomes" id="UP000321197"/>
    </source>
</evidence>
<dbReference type="Proteomes" id="UP000321197">
    <property type="component" value="Unassembled WGS sequence"/>
</dbReference>
<dbReference type="EMBL" id="BJXL01000078">
    <property type="protein sequence ID" value="GEM84109.1"/>
    <property type="molecule type" value="Genomic_DNA"/>
</dbReference>
<gene>
    <name evidence="2" type="ORF">MHY01S_22750</name>
</gene>
<dbReference type="InterPro" id="IPR006674">
    <property type="entry name" value="HD_domain"/>
</dbReference>
<dbReference type="GO" id="GO:0016787">
    <property type="term" value="F:hydrolase activity"/>
    <property type="evidence" value="ECO:0007669"/>
    <property type="project" value="UniProtKB-KW"/>
</dbReference>
<organism evidence="2 3">
    <name type="scientific">Meiothermus hypogaeus NBRC 106114</name>
    <dbReference type="NCBI Taxonomy" id="1227553"/>
    <lineage>
        <taxon>Bacteria</taxon>
        <taxon>Thermotogati</taxon>
        <taxon>Deinococcota</taxon>
        <taxon>Deinococci</taxon>
        <taxon>Thermales</taxon>
        <taxon>Thermaceae</taxon>
        <taxon>Meiothermus</taxon>
    </lineage>
</organism>
<dbReference type="OrthoDB" id="9797344at2"/>
<dbReference type="AlphaFoldDB" id="A0A511R3C3"/>
<dbReference type="Gene3D" id="1.20.58.1910">
    <property type="match status" value="1"/>
</dbReference>
<accession>A0A511R3C3</accession>
<proteinExistence type="predicted"/>
<dbReference type="Pfam" id="PF01966">
    <property type="entry name" value="HD"/>
    <property type="match status" value="1"/>
</dbReference>